<evidence type="ECO:0000256" key="1">
    <source>
        <dbReference type="SAM" id="SignalP"/>
    </source>
</evidence>
<dbReference type="KEGG" id="vin:AKJ08_1067"/>
<feature type="signal peptide" evidence="1">
    <location>
        <begin position="1"/>
        <end position="18"/>
    </location>
</feature>
<proteinExistence type="predicted"/>
<dbReference type="RefSeq" id="WP_050725096.1">
    <property type="nucleotide sequence ID" value="NZ_CP012332.1"/>
</dbReference>
<dbReference type="Proteomes" id="UP000055590">
    <property type="component" value="Chromosome"/>
</dbReference>
<reference evidence="2 3" key="1">
    <citation type="submission" date="2015-08" db="EMBL/GenBank/DDBJ databases">
        <authorList>
            <person name="Babu N.S."/>
            <person name="Beckwith C.J."/>
            <person name="Beseler K.G."/>
            <person name="Brison A."/>
            <person name="Carone J.V."/>
            <person name="Caskin T.P."/>
            <person name="Diamond M."/>
            <person name="Durham M.E."/>
            <person name="Foxe J.M."/>
            <person name="Go M."/>
            <person name="Henderson B.A."/>
            <person name="Jones I.B."/>
            <person name="McGettigan J.A."/>
            <person name="Micheletti S.J."/>
            <person name="Nasrallah M.E."/>
            <person name="Ortiz D."/>
            <person name="Piller C.R."/>
            <person name="Privatt S.R."/>
            <person name="Schneider S.L."/>
            <person name="Sharp S."/>
            <person name="Smith T.C."/>
            <person name="Stanton J.D."/>
            <person name="Ullery H.E."/>
            <person name="Wilson R.J."/>
            <person name="Serrano M.G."/>
            <person name="Buck G."/>
            <person name="Lee V."/>
            <person name="Wang Y."/>
            <person name="Carvalho R."/>
            <person name="Voegtly L."/>
            <person name="Shi R."/>
            <person name="Duckworth R."/>
            <person name="Johnson A."/>
            <person name="Loviza R."/>
            <person name="Walstead R."/>
            <person name="Shah Z."/>
            <person name="Kiflezghi M."/>
            <person name="Wade K."/>
            <person name="Ball S.L."/>
            <person name="Bradley K.W."/>
            <person name="Asai D.J."/>
            <person name="Bowman C.A."/>
            <person name="Russell D.A."/>
            <person name="Pope W.H."/>
            <person name="Jacobs-Sera D."/>
            <person name="Hendrix R.W."/>
            <person name="Hatfull G.F."/>
        </authorList>
    </citation>
    <scope>NUCLEOTIDE SEQUENCE [LARGE SCALE GENOMIC DNA]</scope>
    <source>
        <strain evidence="2 3">DSM 27710</strain>
    </source>
</reference>
<gene>
    <name evidence="2" type="ORF">AKJ08_1067</name>
</gene>
<sequence length="151" mass="15544">MRRWPILLLVLLPFAARAQLPSPAQLGDLSVGIGPAVVTRDGRVGGGATAEANLLFGLWSAGAHLRGAALDGGFDPAGGVEAGLAGILGLGVGFQRGGPSIDGLLALPVPIGKEPWFLSVGWRPSFLLRGGVIHELAIQVRWSSLLVPTDD</sequence>
<dbReference type="AlphaFoldDB" id="A0A0K1PAX9"/>
<protein>
    <submittedName>
        <fullName evidence="2">Uncharacterized protein</fullName>
    </submittedName>
</protein>
<feature type="chain" id="PRO_5005465346" evidence="1">
    <location>
        <begin position="19"/>
        <end position="151"/>
    </location>
</feature>
<accession>A0A0K1PAX9</accession>
<keyword evidence="1" id="KW-0732">Signal</keyword>
<keyword evidence="3" id="KW-1185">Reference proteome</keyword>
<name>A0A0K1PAX9_9BACT</name>
<dbReference type="STRING" id="1391653.AKJ08_1067"/>
<evidence type="ECO:0000313" key="3">
    <source>
        <dbReference type="Proteomes" id="UP000055590"/>
    </source>
</evidence>
<dbReference type="EMBL" id="CP012332">
    <property type="protein sequence ID" value="AKU90680.1"/>
    <property type="molecule type" value="Genomic_DNA"/>
</dbReference>
<evidence type="ECO:0000313" key="2">
    <source>
        <dbReference type="EMBL" id="AKU90680.1"/>
    </source>
</evidence>
<organism evidence="2 3">
    <name type="scientific">Vulgatibacter incomptus</name>
    <dbReference type="NCBI Taxonomy" id="1391653"/>
    <lineage>
        <taxon>Bacteria</taxon>
        <taxon>Pseudomonadati</taxon>
        <taxon>Myxococcota</taxon>
        <taxon>Myxococcia</taxon>
        <taxon>Myxococcales</taxon>
        <taxon>Cystobacterineae</taxon>
        <taxon>Vulgatibacteraceae</taxon>
        <taxon>Vulgatibacter</taxon>
    </lineage>
</organism>